<dbReference type="GO" id="GO:0015562">
    <property type="term" value="F:efflux transmembrane transporter activity"/>
    <property type="evidence" value="ECO:0007669"/>
    <property type="project" value="TreeGrafter"/>
</dbReference>
<evidence type="ECO:0000256" key="5">
    <source>
        <dbReference type="SAM" id="SignalP"/>
    </source>
</evidence>
<evidence type="ECO:0000259" key="8">
    <source>
        <dbReference type="Pfam" id="PF25967"/>
    </source>
</evidence>
<feature type="chain" id="PRO_5021705973" evidence="5">
    <location>
        <begin position="30"/>
        <end position="441"/>
    </location>
</feature>
<proteinExistence type="inferred from homology"/>
<keyword evidence="5" id="KW-0732">Signal</keyword>
<feature type="domain" description="CusB-like beta-barrel" evidence="7">
    <location>
        <begin position="289"/>
        <end position="360"/>
    </location>
</feature>
<dbReference type="InterPro" id="IPR058625">
    <property type="entry name" value="MdtA-like_BSH"/>
</dbReference>
<evidence type="ECO:0000259" key="7">
    <source>
        <dbReference type="Pfam" id="PF25954"/>
    </source>
</evidence>
<dbReference type="Gene3D" id="2.40.420.20">
    <property type="match status" value="1"/>
</dbReference>
<dbReference type="Proteomes" id="UP000317429">
    <property type="component" value="Chromosome"/>
</dbReference>
<dbReference type="Gene3D" id="1.10.287.470">
    <property type="entry name" value="Helix hairpin bin"/>
    <property type="match status" value="3"/>
</dbReference>
<feature type="coiled-coil region" evidence="4">
    <location>
        <begin position="178"/>
        <end position="233"/>
    </location>
</feature>
<feature type="domain" description="Multidrug resistance protein MdtA-like C-terminal permuted SH3" evidence="8">
    <location>
        <begin position="367"/>
        <end position="423"/>
    </location>
</feature>
<dbReference type="SUPFAM" id="SSF111369">
    <property type="entry name" value="HlyD-like secretion proteins"/>
    <property type="match status" value="2"/>
</dbReference>
<reference evidence="9 10" key="1">
    <citation type="submission" date="2019-02" db="EMBL/GenBank/DDBJ databases">
        <title>Deep-cultivation of Planctomycetes and their phenomic and genomic characterization uncovers novel biology.</title>
        <authorList>
            <person name="Wiegand S."/>
            <person name="Jogler M."/>
            <person name="Boedeker C."/>
            <person name="Pinto D."/>
            <person name="Vollmers J."/>
            <person name="Rivas-Marin E."/>
            <person name="Kohn T."/>
            <person name="Peeters S.H."/>
            <person name="Heuer A."/>
            <person name="Rast P."/>
            <person name="Oberbeckmann S."/>
            <person name="Bunk B."/>
            <person name="Jeske O."/>
            <person name="Meyerdierks A."/>
            <person name="Storesund J.E."/>
            <person name="Kallscheuer N."/>
            <person name="Luecker S."/>
            <person name="Lage O.M."/>
            <person name="Pohl T."/>
            <person name="Merkel B.J."/>
            <person name="Hornburger P."/>
            <person name="Mueller R.-W."/>
            <person name="Bruemmer F."/>
            <person name="Labrenz M."/>
            <person name="Spormann A.M."/>
            <person name="Op den Camp H."/>
            <person name="Overmann J."/>
            <person name="Amann R."/>
            <person name="Jetten M.S.M."/>
            <person name="Mascher T."/>
            <person name="Medema M.H."/>
            <person name="Devos D.P."/>
            <person name="Kaster A.-K."/>
            <person name="Ovreas L."/>
            <person name="Rohde M."/>
            <person name="Galperin M.Y."/>
            <person name="Jogler C."/>
        </authorList>
    </citation>
    <scope>NUCLEOTIDE SEQUENCE [LARGE SCALE GENOMIC DNA]</scope>
    <source>
        <strain evidence="9 10">Pla175</strain>
    </source>
</reference>
<dbReference type="Gene3D" id="2.40.50.100">
    <property type="match status" value="2"/>
</dbReference>
<evidence type="ECO:0000256" key="1">
    <source>
        <dbReference type="ARBA" id="ARBA00004196"/>
    </source>
</evidence>
<dbReference type="AlphaFoldDB" id="A0A518D8U0"/>
<dbReference type="EMBL" id="CP036291">
    <property type="protein sequence ID" value="QDU87888.1"/>
    <property type="molecule type" value="Genomic_DNA"/>
</dbReference>
<keyword evidence="10" id="KW-1185">Reference proteome</keyword>
<evidence type="ECO:0000313" key="10">
    <source>
        <dbReference type="Proteomes" id="UP000317429"/>
    </source>
</evidence>
<evidence type="ECO:0000259" key="6">
    <source>
        <dbReference type="Pfam" id="PF25917"/>
    </source>
</evidence>
<feature type="domain" description="Multidrug resistance protein MdtA-like barrel-sandwich hybrid" evidence="6">
    <location>
        <begin position="65"/>
        <end position="269"/>
    </location>
</feature>
<dbReference type="PANTHER" id="PTHR30469:SF37">
    <property type="entry name" value="RAGD PROTEIN"/>
    <property type="match status" value="1"/>
</dbReference>
<evidence type="ECO:0000256" key="2">
    <source>
        <dbReference type="ARBA" id="ARBA00009477"/>
    </source>
</evidence>
<dbReference type="RefSeq" id="WP_145282199.1">
    <property type="nucleotide sequence ID" value="NZ_CP036291.1"/>
</dbReference>
<dbReference type="PANTHER" id="PTHR30469">
    <property type="entry name" value="MULTIDRUG RESISTANCE PROTEIN MDTA"/>
    <property type="match status" value="1"/>
</dbReference>
<evidence type="ECO:0000256" key="3">
    <source>
        <dbReference type="ARBA" id="ARBA00022448"/>
    </source>
</evidence>
<dbReference type="NCBIfam" id="TIGR01730">
    <property type="entry name" value="RND_mfp"/>
    <property type="match status" value="1"/>
</dbReference>
<dbReference type="GO" id="GO:1990281">
    <property type="term" value="C:efflux pump complex"/>
    <property type="evidence" value="ECO:0007669"/>
    <property type="project" value="TreeGrafter"/>
</dbReference>
<comment type="subcellular location">
    <subcellularLocation>
        <location evidence="1">Cell envelope</location>
    </subcellularLocation>
</comment>
<keyword evidence="4" id="KW-0175">Coiled coil</keyword>
<dbReference type="Pfam" id="PF25967">
    <property type="entry name" value="RND-MFP_C"/>
    <property type="match status" value="1"/>
</dbReference>
<gene>
    <name evidence="9" type="primary">mdtA_2</name>
    <name evidence="9" type="ORF">Pla175_12550</name>
</gene>
<dbReference type="InterPro" id="IPR058627">
    <property type="entry name" value="MdtA-like_C"/>
</dbReference>
<dbReference type="KEGG" id="pnd:Pla175_12550"/>
<comment type="similarity">
    <text evidence="2">Belongs to the membrane fusion protein (MFP) (TC 8.A.1) family.</text>
</comment>
<dbReference type="Gene3D" id="2.40.30.170">
    <property type="match status" value="1"/>
</dbReference>
<feature type="signal peptide" evidence="5">
    <location>
        <begin position="1"/>
        <end position="29"/>
    </location>
</feature>
<protein>
    <submittedName>
        <fullName evidence="9">Multidrug resistance protein MdtA</fullName>
    </submittedName>
</protein>
<dbReference type="InterPro" id="IPR006143">
    <property type="entry name" value="RND_pump_MFP"/>
</dbReference>
<dbReference type="Pfam" id="PF25917">
    <property type="entry name" value="BSH_RND"/>
    <property type="match status" value="1"/>
</dbReference>
<accession>A0A518D8U0</accession>
<dbReference type="FunFam" id="2.40.30.170:FF:000010">
    <property type="entry name" value="Efflux RND transporter periplasmic adaptor subunit"/>
    <property type="match status" value="1"/>
</dbReference>
<organism evidence="9 10">
    <name type="scientific">Pirellulimonas nuda</name>
    <dbReference type="NCBI Taxonomy" id="2528009"/>
    <lineage>
        <taxon>Bacteria</taxon>
        <taxon>Pseudomonadati</taxon>
        <taxon>Planctomycetota</taxon>
        <taxon>Planctomycetia</taxon>
        <taxon>Pirellulales</taxon>
        <taxon>Lacipirellulaceae</taxon>
        <taxon>Pirellulimonas</taxon>
    </lineage>
</organism>
<dbReference type="OrthoDB" id="9806939at2"/>
<sequence length="441" mass="46318" precursor="true">MPMSPLVAGAATALLATLVSGCSTPPAAAAEEKKPEPVAVKAVAAEAATLRRTTTQPATVHAYYTADIYAKVSGYVREVPVDIGDHVKQGDVLAVIDVPEIKKQLLVADARVARSEAQVKRAESGKRLAEANLASARAGVVGAESRIASADALLQAGQAEFTRTQSLVEQRSVQQRLLDEARQRLDSGKADVESAKALVTMAQSQVAVAEASVAAAQSEIEAAKADTQVAEAQRGELQVMLEFAELQAPFDGVVTHRGVAPGDLVRAVTEARGVGSPHFIVTQLDKVRVRTMVPEAEASLVDVGDAVSIALSSARLPAVEGKVTRTSGSLDPSTRTLTVEVELPNPDGKLLPGMYGEATIVLFEKPDAVSLPASAIRFRTTGESYVYALDNASEVSIQDVTLGYDSGTTIEIASPLAAGQKVIDAHLKRFRDGDVVRVLEN</sequence>
<keyword evidence="3" id="KW-0813">Transport</keyword>
<name>A0A518D8U0_9BACT</name>
<evidence type="ECO:0000256" key="4">
    <source>
        <dbReference type="SAM" id="Coils"/>
    </source>
</evidence>
<dbReference type="Pfam" id="PF25954">
    <property type="entry name" value="Beta-barrel_RND_2"/>
    <property type="match status" value="1"/>
</dbReference>
<evidence type="ECO:0000313" key="9">
    <source>
        <dbReference type="EMBL" id="QDU87888.1"/>
    </source>
</evidence>
<dbReference type="InterPro" id="IPR058792">
    <property type="entry name" value="Beta-barrel_RND_2"/>
</dbReference>